<dbReference type="AlphaFoldDB" id="A0A917W5X1"/>
<dbReference type="PANTHER" id="PTHR33755">
    <property type="entry name" value="TOXIN PARE1-RELATED"/>
    <property type="match status" value="1"/>
</dbReference>
<evidence type="ECO:0000256" key="3">
    <source>
        <dbReference type="PIRNR" id="PIRNR029218"/>
    </source>
</evidence>
<gene>
    <name evidence="4" type="ORF">GCM10011575_25780</name>
</gene>
<evidence type="ECO:0000256" key="1">
    <source>
        <dbReference type="ARBA" id="ARBA00006226"/>
    </source>
</evidence>
<dbReference type="Gene3D" id="3.30.2310.20">
    <property type="entry name" value="RelE-like"/>
    <property type="match status" value="1"/>
</dbReference>
<dbReference type="RefSeq" id="WP_188895792.1">
    <property type="nucleotide sequence ID" value="NZ_BMMZ01000006.1"/>
</dbReference>
<dbReference type="InterPro" id="IPR051803">
    <property type="entry name" value="TA_system_RelE-like_toxin"/>
</dbReference>
<comment type="caution">
    <text evidence="4">The sequence shown here is derived from an EMBL/GenBank/DDBJ whole genome shotgun (WGS) entry which is preliminary data.</text>
</comment>
<comment type="similarity">
    <text evidence="1 3">Belongs to the RelE toxin family.</text>
</comment>
<dbReference type="Proteomes" id="UP000613840">
    <property type="component" value="Unassembled WGS sequence"/>
</dbReference>
<keyword evidence="2" id="KW-1277">Toxin-antitoxin system</keyword>
<dbReference type="InterPro" id="IPR028344">
    <property type="entry name" value="ParE1/4"/>
</dbReference>
<sequence>MKTYRLTPAAQHDMSDIWDFTEEHWDTNQAEKYTAEIRTAIERIATDPERGRPCDDIREGYRRYGIESHLLFYVETAETVDIVRILHQRMDPTRHL</sequence>
<protein>
    <recommendedName>
        <fullName evidence="3">Toxin</fullName>
    </recommendedName>
</protein>
<evidence type="ECO:0000313" key="4">
    <source>
        <dbReference type="EMBL" id="GGL66150.1"/>
    </source>
</evidence>
<reference evidence="4" key="1">
    <citation type="journal article" date="2014" name="Int. J. Syst. Evol. Microbiol.">
        <title>Complete genome sequence of Corynebacterium casei LMG S-19264T (=DSM 44701T), isolated from a smear-ripened cheese.</title>
        <authorList>
            <consortium name="US DOE Joint Genome Institute (JGI-PGF)"/>
            <person name="Walter F."/>
            <person name="Albersmeier A."/>
            <person name="Kalinowski J."/>
            <person name="Ruckert C."/>
        </authorList>
    </citation>
    <scope>NUCLEOTIDE SEQUENCE</scope>
    <source>
        <strain evidence="4">CGMCC 4.7306</strain>
    </source>
</reference>
<evidence type="ECO:0000256" key="2">
    <source>
        <dbReference type="ARBA" id="ARBA00022649"/>
    </source>
</evidence>
<dbReference type="PANTHER" id="PTHR33755:SF9">
    <property type="entry name" value="TOXIN PARE1"/>
    <property type="match status" value="1"/>
</dbReference>
<reference evidence="4" key="2">
    <citation type="submission" date="2020-09" db="EMBL/GenBank/DDBJ databases">
        <authorList>
            <person name="Sun Q."/>
            <person name="Zhou Y."/>
        </authorList>
    </citation>
    <scope>NUCLEOTIDE SEQUENCE</scope>
    <source>
        <strain evidence="4">CGMCC 4.7306</strain>
    </source>
</reference>
<evidence type="ECO:0000313" key="5">
    <source>
        <dbReference type="Proteomes" id="UP000613840"/>
    </source>
</evidence>
<name>A0A917W5X1_9ACTN</name>
<organism evidence="4 5">
    <name type="scientific">Microlunatus endophyticus</name>
    <dbReference type="NCBI Taxonomy" id="1716077"/>
    <lineage>
        <taxon>Bacteria</taxon>
        <taxon>Bacillati</taxon>
        <taxon>Actinomycetota</taxon>
        <taxon>Actinomycetes</taxon>
        <taxon>Propionibacteriales</taxon>
        <taxon>Propionibacteriaceae</taxon>
        <taxon>Microlunatus</taxon>
    </lineage>
</organism>
<accession>A0A917W5X1</accession>
<proteinExistence type="inferred from homology"/>
<dbReference type="InterPro" id="IPR007712">
    <property type="entry name" value="RelE/ParE_toxin"/>
</dbReference>
<dbReference type="PIRSF" id="PIRSF029218">
    <property type="entry name" value="ParE"/>
    <property type="match status" value="1"/>
</dbReference>
<dbReference type="InterPro" id="IPR035093">
    <property type="entry name" value="RelE/ParE_toxin_dom_sf"/>
</dbReference>
<keyword evidence="5" id="KW-1185">Reference proteome</keyword>
<dbReference type="Pfam" id="PF05016">
    <property type="entry name" value="ParE_toxin"/>
    <property type="match status" value="1"/>
</dbReference>
<dbReference type="EMBL" id="BMMZ01000006">
    <property type="protein sequence ID" value="GGL66150.1"/>
    <property type="molecule type" value="Genomic_DNA"/>
</dbReference>